<keyword evidence="1" id="KW-0472">Membrane</keyword>
<name>A0A0D6Q9V7_KOMXY</name>
<dbReference type="RefSeq" id="WP_048856266.1">
    <property type="nucleotide sequence ID" value="NZ_BANJ01000031.1"/>
</dbReference>
<keyword evidence="1" id="KW-1133">Transmembrane helix</keyword>
<keyword evidence="1" id="KW-0812">Transmembrane</keyword>
<protein>
    <submittedName>
        <fullName evidence="2">General secretion pathway protein M</fullName>
    </submittedName>
</protein>
<proteinExistence type="predicted"/>
<reference evidence="2 3" key="1">
    <citation type="submission" date="2012-11" db="EMBL/GenBank/DDBJ databases">
        <title>Whole genome sequence of Gluconacetobacter xylinus NBRC 13693.</title>
        <authorList>
            <person name="Azuma Y."/>
            <person name="Higashiura N."/>
            <person name="Hirakawa H."/>
            <person name="Matsushita K."/>
        </authorList>
    </citation>
    <scope>NUCLEOTIDE SEQUENCE [LARGE SCALE GENOMIC DNA]</scope>
    <source>
        <strain evidence="2 3">NBRC 13693</strain>
    </source>
</reference>
<gene>
    <name evidence="2" type="ORF">Gxy13693_031_054</name>
</gene>
<dbReference type="Proteomes" id="UP000032683">
    <property type="component" value="Unassembled WGS sequence"/>
</dbReference>
<evidence type="ECO:0000313" key="2">
    <source>
        <dbReference type="EMBL" id="GAN99735.1"/>
    </source>
</evidence>
<dbReference type="Gene3D" id="3.30.70.60">
    <property type="match status" value="1"/>
</dbReference>
<evidence type="ECO:0000256" key="1">
    <source>
        <dbReference type="SAM" id="Phobius"/>
    </source>
</evidence>
<evidence type="ECO:0000313" key="3">
    <source>
        <dbReference type="Proteomes" id="UP000032683"/>
    </source>
</evidence>
<dbReference type="InterPro" id="IPR014717">
    <property type="entry name" value="Transl_elong_EF1B/ribsomal_bS6"/>
</dbReference>
<feature type="transmembrane region" description="Helical" evidence="1">
    <location>
        <begin position="20"/>
        <end position="47"/>
    </location>
</feature>
<dbReference type="NCBIfam" id="NF040576">
    <property type="entry name" value="T2SS_GspM_XpsM"/>
    <property type="match status" value="1"/>
</dbReference>
<sequence length="201" mass="21358">MVSQPPPTMTQGILPEGRSGRILACAMAGIVILVIWNGIALPLMGWYHQRAEALNMRAAMTARMTELAAALPALRQRAATSRPGPSFFLNGANDTVTAAALQDRVQAMATALGATLSSVETLPVVQSGAYHRISVRIATTVSFETDVRLLDAIARATPAMVVDELQLHLAAGARRDNPMLDTAMTVIAYRPEGGTPRKGAR</sequence>
<accession>A0A0D6Q9V7</accession>
<dbReference type="EMBL" id="BANJ01000031">
    <property type="protein sequence ID" value="GAN99735.1"/>
    <property type="molecule type" value="Genomic_DNA"/>
</dbReference>
<comment type="caution">
    <text evidence="2">The sequence shown here is derived from an EMBL/GenBank/DDBJ whole genome shotgun (WGS) entry which is preliminary data.</text>
</comment>
<dbReference type="Pfam" id="PF10741">
    <property type="entry name" value="T2SSM_b"/>
    <property type="match status" value="1"/>
</dbReference>
<organism evidence="2 3">
    <name type="scientific">Komagataeibacter xylinus NBRC 13693</name>
    <dbReference type="NCBI Taxonomy" id="1234668"/>
    <lineage>
        <taxon>Bacteria</taxon>
        <taxon>Pseudomonadati</taxon>
        <taxon>Pseudomonadota</taxon>
        <taxon>Alphaproteobacteria</taxon>
        <taxon>Acetobacterales</taxon>
        <taxon>Acetobacteraceae</taxon>
        <taxon>Komagataeibacter</taxon>
    </lineage>
</organism>
<dbReference type="AlphaFoldDB" id="A0A0D6Q9V7"/>
<dbReference type="InterPro" id="IPR034756">
    <property type="entry name" value="T2SSM_b"/>
</dbReference>